<sequence>MLDAGHGGYDPGTLGKRGKEKNVNLAVTRLLGQYIAEQHPDVKVIYTRKDDKFIGLNERANIANKSKADLFISIHVNSCNSPTVRGPEVYAFGLSRTKDNLKVAQRENSVIKLEANYEEKYEGFDPNSTESYIIFEFIQNKFLEQSLDFAGLVLDELKSCVQWRGRGVKQDVFAVLRNSSMPRILIELDFMSNLEAETFLLSKEGQQKHAKAICRAFTKYKNDYDRKNHDEKKAFSTIENRPEEIPAQKPKEIATSPQEPTKPASIYKVQILAGNSKLSAKSPEFKGYKVDYYVENQLYKYTYGESVHLNEISQIRKSILKDFKDAFIVRFENGVKVQTIY</sequence>
<dbReference type="PANTHER" id="PTHR30404">
    <property type="entry name" value="N-ACETYLMURAMOYL-L-ALANINE AMIDASE"/>
    <property type="match status" value="1"/>
</dbReference>
<dbReference type="AlphaFoldDB" id="A0A5M8NZK3"/>
<dbReference type="FunFam" id="3.40.630.40:FF:000005">
    <property type="entry name" value="N-acetylmuramoyl-L-alanine amidase (AmiA)"/>
    <property type="match status" value="1"/>
</dbReference>
<organism evidence="5 6">
    <name type="scientific">Candidatus Ordinivivax streblomastigis</name>
    <dbReference type="NCBI Taxonomy" id="2540710"/>
    <lineage>
        <taxon>Bacteria</taxon>
        <taxon>Pseudomonadati</taxon>
        <taxon>Bacteroidota</taxon>
        <taxon>Bacteroidia</taxon>
        <taxon>Bacteroidales</taxon>
        <taxon>Candidatus Ordinivivax</taxon>
    </lineage>
</organism>
<evidence type="ECO:0000313" key="6">
    <source>
        <dbReference type="Proteomes" id="UP000324575"/>
    </source>
</evidence>
<comment type="catalytic activity">
    <reaction evidence="1">
        <text>Hydrolyzes the link between N-acetylmuramoyl residues and L-amino acid residues in certain cell-wall glycopeptides.</text>
        <dbReference type="EC" id="3.5.1.28"/>
    </reaction>
</comment>
<evidence type="ECO:0000259" key="4">
    <source>
        <dbReference type="SMART" id="SM00646"/>
    </source>
</evidence>
<dbReference type="PANTHER" id="PTHR30404:SF0">
    <property type="entry name" value="N-ACETYLMURAMOYL-L-ALANINE AMIDASE AMIC"/>
    <property type="match status" value="1"/>
</dbReference>
<keyword evidence="3 5" id="KW-0378">Hydrolase</keyword>
<dbReference type="Pfam" id="PF01520">
    <property type="entry name" value="Amidase_3"/>
    <property type="match status" value="1"/>
</dbReference>
<feature type="domain" description="MurNAc-LAA" evidence="4">
    <location>
        <begin position="60"/>
        <end position="218"/>
    </location>
</feature>
<dbReference type="InterPro" id="IPR050695">
    <property type="entry name" value="N-acetylmuramoyl_amidase_3"/>
</dbReference>
<dbReference type="GO" id="GO:0008745">
    <property type="term" value="F:N-acetylmuramoyl-L-alanine amidase activity"/>
    <property type="evidence" value="ECO:0007669"/>
    <property type="project" value="UniProtKB-EC"/>
</dbReference>
<dbReference type="EC" id="3.5.1.28" evidence="2"/>
<name>A0A5M8NZK3_9BACT</name>
<accession>A0A5M8NZK3</accession>
<dbReference type="EMBL" id="SNRX01000017">
    <property type="protein sequence ID" value="KAA6301556.1"/>
    <property type="molecule type" value="Genomic_DNA"/>
</dbReference>
<dbReference type="GO" id="GO:0009253">
    <property type="term" value="P:peptidoglycan catabolic process"/>
    <property type="evidence" value="ECO:0007669"/>
    <property type="project" value="InterPro"/>
</dbReference>
<protein>
    <recommendedName>
        <fullName evidence="2">N-acetylmuramoyl-L-alanine amidase</fullName>
        <ecNumber evidence="2">3.5.1.28</ecNumber>
    </recommendedName>
</protein>
<proteinExistence type="predicted"/>
<comment type="caution">
    <text evidence="5">The sequence shown here is derived from an EMBL/GenBank/DDBJ whole genome shotgun (WGS) entry which is preliminary data.</text>
</comment>
<dbReference type="SUPFAM" id="SSF53187">
    <property type="entry name" value="Zn-dependent exopeptidases"/>
    <property type="match status" value="1"/>
</dbReference>
<dbReference type="CDD" id="cd02696">
    <property type="entry name" value="MurNAc-LAA"/>
    <property type="match status" value="1"/>
</dbReference>
<dbReference type="GO" id="GO:0030288">
    <property type="term" value="C:outer membrane-bounded periplasmic space"/>
    <property type="evidence" value="ECO:0007669"/>
    <property type="project" value="TreeGrafter"/>
</dbReference>
<dbReference type="InterPro" id="IPR002508">
    <property type="entry name" value="MurNAc-LAA_cat"/>
</dbReference>
<evidence type="ECO:0000313" key="5">
    <source>
        <dbReference type="EMBL" id="KAA6301556.1"/>
    </source>
</evidence>
<gene>
    <name evidence="5" type="ORF">EZS26_002300</name>
</gene>
<evidence type="ECO:0000256" key="2">
    <source>
        <dbReference type="ARBA" id="ARBA00011901"/>
    </source>
</evidence>
<dbReference type="Gene3D" id="3.40.630.40">
    <property type="entry name" value="Zn-dependent exopeptidases"/>
    <property type="match status" value="1"/>
</dbReference>
<reference evidence="5 6" key="1">
    <citation type="submission" date="2019-03" db="EMBL/GenBank/DDBJ databases">
        <title>Single cell metagenomics reveals metabolic interactions within the superorganism composed of flagellate Streblomastix strix and complex community of Bacteroidetes bacteria on its surface.</title>
        <authorList>
            <person name="Treitli S.C."/>
            <person name="Kolisko M."/>
            <person name="Husnik F."/>
            <person name="Keeling P."/>
            <person name="Hampl V."/>
        </authorList>
    </citation>
    <scope>NUCLEOTIDE SEQUENCE [LARGE SCALE GENOMIC DNA]</scope>
    <source>
        <strain evidence="5">St1</strain>
    </source>
</reference>
<evidence type="ECO:0000256" key="1">
    <source>
        <dbReference type="ARBA" id="ARBA00001561"/>
    </source>
</evidence>
<dbReference type="Proteomes" id="UP000324575">
    <property type="component" value="Unassembled WGS sequence"/>
</dbReference>
<dbReference type="SMART" id="SM00646">
    <property type="entry name" value="Ami_3"/>
    <property type="match status" value="1"/>
</dbReference>
<evidence type="ECO:0000256" key="3">
    <source>
        <dbReference type="ARBA" id="ARBA00022801"/>
    </source>
</evidence>